<dbReference type="EMBL" id="KZ288329">
    <property type="protein sequence ID" value="PBC27923.1"/>
    <property type="molecule type" value="Genomic_DNA"/>
</dbReference>
<organism evidence="2 3">
    <name type="scientific">Apis cerana cerana</name>
    <name type="common">Oriental honeybee</name>
    <dbReference type="NCBI Taxonomy" id="94128"/>
    <lineage>
        <taxon>Eukaryota</taxon>
        <taxon>Metazoa</taxon>
        <taxon>Ecdysozoa</taxon>
        <taxon>Arthropoda</taxon>
        <taxon>Hexapoda</taxon>
        <taxon>Insecta</taxon>
        <taxon>Pterygota</taxon>
        <taxon>Neoptera</taxon>
        <taxon>Endopterygota</taxon>
        <taxon>Hymenoptera</taxon>
        <taxon>Apocrita</taxon>
        <taxon>Aculeata</taxon>
        <taxon>Apoidea</taxon>
        <taxon>Anthophila</taxon>
        <taxon>Apidae</taxon>
        <taxon>Apis</taxon>
    </lineage>
</organism>
<dbReference type="AlphaFoldDB" id="A0A2A3E834"/>
<keyword evidence="2" id="KW-0808">Transferase</keyword>
<dbReference type="Proteomes" id="UP000242457">
    <property type="component" value="Unassembled WGS sequence"/>
</dbReference>
<keyword evidence="3" id="KW-1185">Reference proteome</keyword>
<feature type="region of interest" description="Disordered" evidence="1">
    <location>
        <begin position="117"/>
        <end position="206"/>
    </location>
</feature>
<dbReference type="Pfam" id="PF16009">
    <property type="entry name" value="DUF4779"/>
    <property type="match status" value="1"/>
</dbReference>
<dbReference type="InterPro" id="IPR031959">
    <property type="entry name" value="DUF4779"/>
</dbReference>
<reference evidence="2 3" key="1">
    <citation type="submission" date="2014-07" db="EMBL/GenBank/DDBJ databases">
        <title>Genomic and transcriptomic analysis on Apis cerana provide comprehensive insights into honey bee biology.</title>
        <authorList>
            <person name="Diao Q."/>
            <person name="Sun L."/>
            <person name="Zheng H."/>
            <person name="Zheng H."/>
            <person name="Xu S."/>
            <person name="Wang S."/>
            <person name="Zeng Z."/>
            <person name="Hu F."/>
            <person name="Su S."/>
            <person name="Wu J."/>
        </authorList>
    </citation>
    <scope>NUCLEOTIDE SEQUENCE [LARGE SCALE GENOMIC DNA]</scope>
    <source>
        <tissue evidence="2">Pupae without intestine</tissue>
    </source>
</reference>
<evidence type="ECO:0000256" key="1">
    <source>
        <dbReference type="SAM" id="MobiDB-lite"/>
    </source>
</evidence>
<evidence type="ECO:0000313" key="3">
    <source>
        <dbReference type="Proteomes" id="UP000242457"/>
    </source>
</evidence>
<feature type="compositionally biased region" description="Basic and acidic residues" evidence="1">
    <location>
        <begin position="238"/>
        <end position="266"/>
    </location>
</feature>
<accession>A0A2A3E834</accession>
<evidence type="ECO:0000313" key="2">
    <source>
        <dbReference type="EMBL" id="PBC27923.1"/>
    </source>
</evidence>
<dbReference type="GO" id="GO:0016740">
    <property type="term" value="F:transferase activity"/>
    <property type="evidence" value="ECO:0007669"/>
    <property type="project" value="UniProtKB-KW"/>
</dbReference>
<dbReference type="OrthoDB" id="6432502at2759"/>
<feature type="compositionally biased region" description="Basic and acidic residues" evidence="1">
    <location>
        <begin position="188"/>
        <end position="202"/>
    </location>
</feature>
<feature type="compositionally biased region" description="Basic and acidic residues" evidence="1">
    <location>
        <begin position="117"/>
        <end position="166"/>
    </location>
</feature>
<proteinExistence type="predicted"/>
<protein>
    <submittedName>
        <fullName evidence="2">Ecdysteroid UDP-glucosyltransferase</fullName>
    </submittedName>
</protein>
<feature type="compositionally biased region" description="Basic and acidic residues" evidence="1">
    <location>
        <begin position="277"/>
        <end position="286"/>
    </location>
</feature>
<sequence length="286" mass="33149">MRIFRRGWYTVHAIFCVYFTVTIARADNLHPDNWETRETKQAFTEIVDDEPSVEMNFQKKLIPIKEPRKNLRIFALPLEPDAEMLPLYYTSVKPPGVDHMELKYAESQVSQIVPKVEKADDSRRVAKKSKSEDNEEGYREVSSFEKGQKGDSLRKKTRTQRVETGGKKKVQHNRGSNSGQKIKRTKGKKGDNYRVKSNDHVNRKATGYLNIYHKDEYKRDHDFYDNDDQGGHSKKHGRYNEKHVAIEGRYKKGGAHDSDDVNEAKHQKQGNSQASGKTRDYEIHHG</sequence>
<name>A0A2A3E834_APICC</name>
<feature type="region of interest" description="Disordered" evidence="1">
    <location>
        <begin position="223"/>
        <end position="286"/>
    </location>
</feature>
<gene>
    <name evidence="2" type="ORF">APICC_03926</name>
</gene>